<dbReference type="EMBL" id="BARV01034580">
    <property type="protein sequence ID" value="GAI48538.1"/>
    <property type="molecule type" value="Genomic_DNA"/>
</dbReference>
<dbReference type="GO" id="GO:0005737">
    <property type="term" value="C:cytoplasm"/>
    <property type="evidence" value="ECO:0007669"/>
    <property type="project" value="InterPro"/>
</dbReference>
<name>X1NY66_9ZZZZ</name>
<feature type="non-terminal residue" evidence="2">
    <location>
        <position position="1"/>
    </location>
</feature>
<organism evidence="2">
    <name type="scientific">marine sediment metagenome</name>
    <dbReference type="NCBI Taxonomy" id="412755"/>
    <lineage>
        <taxon>unclassified sequences</taxon>
        <taxon>metagenomes</taxon>
        <taxon>ecological metagenomes</taxon>
    </lineage>
</organism>
<dbReference type="PANTHER" id="PTHR11956">
    <property type="entry name" value="ARGINYL-TRNA SYNTHETASE"/>
    <property type="match status" value="1"/>
</dbReference>
<dbReference type="Gene3D" id="3.30.1360.70">
    <property type="entry name" value="Arginyl tRNA synthetase N-terminal domain"/>
    <property type="match status" value="1"/>
</dbReference>
<evidence type="ECO:0000259" key="1">
    <source>
        <dbReference type="Pfam" id="PF00750"/>
    </source>
</evidence>
<dbReference type="SUPFAM" id="SSF55190">
    <property type="entry name" value="Arginyl-tRNA synthetase (ArgRS), N-terminal 'additional' domain"/>
    <property type="match status" value="1"/>
</dbReference>
<feature type="non-terminal residue" evidence="2">
    <location>
        <position position="242"/>
    </location>
</feature>
<dbReference type="AlphaFoldDB" id="X1NY66"/>
<dbReference type="GO" id="GO:0005524">
    <property type="term" value="F:ATP binding"/>
    <property type="evidence" value="ECO:0007669"/>
    <property type="project" value="InterPro"/>
</dbReference>
<feature type="domain" description="Arginyl-tRNA synthetase catalytic core" evidence="1">
    <location>
        <begin position="63"/>
        <end position="137"/>
    </location>
</feature>
<gene>
    <name evidence="2" type="ORF">S06H3_54118</name>
</gene>
<reference evidence="2" key="1">
    <citation type="journal article" date="2014" name="Front. Microbiol.">
        <title>High frequency of phylogenetically diverse reductive dehalogenase-homologous genes in deep subseafloor sedimentary metagenomes.</title>
        <authorList>
            <person name="Kawai M."/>
            <person name="Futagami T."/>
            <person name="Toyoda A."/>
            <person name="Takaki Y."/>
            <person name="Nishi S."/>
            <person name="Hori S."/>
            <person name="Arai W."/>
            <person name="Tsubouchi T."/>
            <person name="Morono Y."/>
            <person name="Uchiyama I."/>
            <person name="Ito T."/>
            <person name="Fujiyama A."/>
            <person name="Inagaki F."/>
            <person name="Takami H."/>
        </authorList>
    </citation>
    <scope>NUCLEOTIDE SEQUENCE</scope>
    <source>
        <strain evidence="2">Expedition CK06-06</strain>
    </source>
</reference>
<dbReference type="InterPro" id="IPR014729">
    <property type="entry name" value="Rossmann-like_a/b/a_fold"/>
</dbReference>
<dbReference type="PANTHER" id="PTHR11956:SF5">
    <property type="entry name" value="ARGININE--TRNA LIGASE, CYTOPLASMIC"/>
    <property type="match status" value="1"/>
</dbReference>
<accession>X1NY66</accession>
<dbReference type="Pfam" id="PF00750">
    <property type="entry name" value="tRNA-synt_1d"/>
    <property type="match status" value="1"/>
</dbReference>
<comment type="caution">
    <text evidence="2">The sequence shown here is derived from an EMBL/GenBank/DDBJ whole genome shotgun (WGS) entry which is preliminary data.</text>
</comment>
<protein>
    <recommendedName>
        <fullName evidence="1">Arginyl-tRNA synthetase catalytic core domain-containing protein</fullName>
    </recommendedName>
</protein>
<dbReference type="GO" id="GO:0004814">
    <property type="term" value="F:arginine-tRNA ligase activity"/>
    <property type="evidence" value="ECO:0007669"/>
    <property type="project" value="InterPro"/>
</dbReference>
<dbReference type="PRINTS" id="PR01038">
    <property type="entry name" value="TRNASYNTHARG"/>
</dbReference>
<dbReference type="SUPFAM" id="SSF52374">
    <property type="entry name" value="Nucleotidylyl transferase"/>
    <property type="match status" value="1"/>
</dbReference>
<evidence type="ECO:0000313" key="2">
    <source>
        <dbReference type="EMBL" id="GAI48538.1"/>
    </source>
</evidence>
<sequence length="242" mass="27673">NAPFQLALRVQKDIPDIAEKIAEQLKGDEIQWTKATNGFVNIKIKKEVWIEELKNAINPDYGEMKWGEGKRVLLEYVSANPTGPLHVASARAATFGDSLSRILKSQGFTVNREYYFNDSGNQVELLGKSIELKIKELHGERVDYPANAYMGDYITKLAKNAIKENISNYIDFGVKKILKMQKDTLERFRVKFDDWISEVELKKKGMADRVIEELSLLEPSPIEKKDGALWFISGERERVFIS</sequence>
<dbReference type="Gene3D" id="3.40.50.620">
    <property type="entry name" value="HUPs"/>
    <property type="match status" value="1"/>
</dbReference>
<dbReference type="InterPro" id="IPR001278">
    <property type="entry name" value="Arg-tRNA-ligase"/>
</dbReference>
<proteinExistence type="predicted"/>
<dbReference type="InterPro" id="IPR035684">
    <property type="entry name" value="ArgRS_core"/>
</dbReference>
<dbReference type="InterPro" id="IPR036695">
    <property type="entry name" value="Arg-tRNA-synth_N_sf"/>
</dbReference>
<dbReference type="GO" id="GO:0006420">
    <property type="term" value="P:arginyl-tRNA aminoacylation"/>
    <property type="evidence" value="ECO:0007669"/>
    <property type="project" value="InterPro"/>
</dbReference>